<evidence type="ECO:0000256" key="6">
    <source>
        <dbReference type="ARBA" id="ARBA00022692"/>
    </source>
</evidence>
<evidence type="ECO:0000256" key="7">
    <source>
        <dbReference type="ARBA" id="ARBA00022967"/>
    </source>
</evidence>
<feature type="domain" description="NADH:quinone oxidoreductase/Mrp antiporter transmembrane" evidence="13">
    <location>
        <begin position="140"/>
        <end position="419"/>
    </location>
</feature>
<dbReference type="InterPro" id="IPR003918">
    <property type="entry name" value="NADH_UbQ_OxRdtase"/>
</dbReference>
<keyword evidence="12" id="KW-0679">Respiratory chain</keyword>
<feature type="transmembrane region" description="Helical" evidence="12">
    <location>
        <begin position="12"/>
        <end position="29"/>
    </location>
</feature>
<sequence>MLEHFCECYSDLSGPILCPVLGSIIPLFIPNSRIRPIRLIGLCASLITFLYSPVPRIQFDPSTAKSQFVESLRWLPYENINFNFGIDGLSFFFVILTTFLIPICILVGWSGMRSYGKEYITASLIREFLMIAVFRMLDPLLFYVLPESVLIPMFIIIGVWGSRQRKIKAAYQFFLYTLLGSVFMLLAILLILFQTGTADLQISLTTEFSERRQIFLWIASFAAFAVKVPMVPVHIWLPEAHVEAPTAGSVILAGIPSKLGAHGFLRFSIPMFPEATLCSTPFIYTPSAIAIIYTSLTTSRQIDLKKIIAYSSVAHMNLVTIGMFSRNIQGIGGSIPPMLSHGLVPSALFLCVGVLYDRHKTRLVRYYGGLVSTMPNLSTISFSSTLANMSSPGTSSFIGEFPISVGAFQRNSLVATLAALGMILGAAYSLWLYNRVVSGNLKADFLHKFSDPNGREVSIFIPFLVGVVRMGVHPKVFPDRMHTYVSNLVQHGKFN</sequence>
<evidence type="ECO:0000256" key="4">
    <source>
        <dbReference type="ARBA" id="ARBA00012944"/>
    </source>
</evidence>
<dbReference type="GO" id="GO:0042773">
    <property type="term" value="P:ATP synthesis coupled electron transport"/>
    <property type="evidence" value="ECO:0007669"/>
    <property type="project" value="InterPro"/>
</dbReference>
<dbReference type="EMBL" id="MT725723">
    <property type="protein sequence ID" value="QTC06431.1"/>
    <property type="molecule type" value="Genomic_DNA"/>
</dbReference>
<feature type="transmembrane region" description="Helical" evidence="12">
    <location>
        <begin position="413"/>
        <end position="433"/>
    </location>
</feature>
<evidence type="ECO:0000256" key="8">
    <source>
        <dbReference type="ARBA" id="ARBA00022989"/>
    </source>
</evidence>
<dbReference type="AlphaFoldDB" id="A0A8A4HKA7"/>
<dbReference type="GO" id="GO:0031966">
    <property type="term" value="C:mitochondrial membrane"/>
    <property type="evidence" value="ECO:0007669"/>
    <property type="project" value="UniProtKB-SubCell"/>
</dbReference>
<dbReference type="EC" id="7.1.1.2" evidence="4 12"/>
<keyword evidence="6 12" id="KW-0812">Transmembrane</keyword>
<reference evidence="14" key="1">
    <citation type="journal article" date="2021" name="Mol. Phylogenet. Evol.">
        <title>Discordant evolution of organellar genomes in peas (Pisum L.).</title>
        <authorList>
            <person name="Bogdanova V.S."/>
            <person name="Shatskaya N.V."/>
            <person name="Mglinets A.V."/>
            <person name="Kosterin O.E."/>
            <person name="Vasiliev G.V."/>
        </authorList>
    </citation>
    <scope>NUCLEOTIDE SEQUENCE</scope>
</reference>
<feature type="transmembrane region" description="Helical" evidence="12">
    <location>
        <begin position="36"/>
        <end position="54"/>
    </location>
</feature>
<comment type="similarity">
    <text evidence="3 12">Belongs to the complex I subunit 4 family.</text>
</comment>
<proteinExistence type="inferred from homology"/>
<feature type="transmembrane region" description="Helical" evidence="12">
    <location>
        <begin position="307"/>
        <end position="326"/>
    </location>
</feature>
<dbReference type="InterPro" id="IPR010227">
    <property type="entry name" value="NADH_Q_OxRdtase_chainM/4"/>
</dbReference>
<evidence type="ECO:0000256" key="9">
    <source>
        <dbReference type="ARBA" id="ARBA00023027"/>
    </source>
</evidence>
<comment type="catalytic activity">
    <reaction evidence="12">
        <text>a ubiquinone + NADH + 5 H(+)(in) = a ubiquinol + NAD(+) + 4 H(+)(out)</text>
        <dbReference type="Rhea" id="RHEA:29091"/>
        <dbReference type="Rhea" id="RHEA-COMP:9565"/>
        <dbReference type="Rhea" id="RHEA-COMP:9566"/>
        <dbReference type="ChEBI" id="CHEBI:15378"/>
        <dbReference type="ChEBI" id="CHEBI:16389"/>
        <dbReference type="ChEBI" id="CHEBI:17976"/>
        <dbReference type="ChEBI" id="CHEBI:57540"/>
        <dbReference type="ChEBI" id="CHEBI:57945"/>
        <dbReference type="EC" id="7.1.1.2"/>
    </reaction>
</comment>
<keyword evidence="12" id="KW-0813">Transport</keyword>
<feature type="transmembrane region" description="Helical" evidence="12">
    <location>
        <begin position="338"/>
        <end position="356"/>
    </location>
</feature>
<evidence type="ECO:0000256" key="12">
    <source>
        <dbReference type="RuleBase" id="RU003297"/>
    </source>
</evidence>
<evidence type="ECO:0000256" key="2">
    <source>
        <dbReference type="ARBA" id="ARBA00004141"/>
    </source>
</evidence>
<keyword evidence="11 12" id="KW-0472">Membrane</keyword>
<evidence type="ECO:0000313" key="14">
    <source>
        <dbReference type="EMBL" id="QTC06431.1"/>
    </source>
</evidence>
<gene>
    <name evidence="14" type="primary">nad4</name>
</gene>
<keyword evidence="12 14" id="KW-0496">Mitochondrion</keyword>
<geneLocation type="mitochondrion" evidence="14"/>
<keyword evidence="7" id="KW-1278">Translocase</keyword>
<evidence type="ECO:0000256" key="11">
    <source>
        <dbReference type="ARBA" id="ARBA00023136"/>
    </source>
</evidence>
<evidence type="ECO:0000256" key="1">
    <source>
        <dbReference type="ARBA" id="ARBA00003257"/>
    </source>
</evidence>
<evidence type="ECO:0000256" key="10">
    <source>
        <dbReference type="ARBA" id="ARBA00023075"/>
    </source>
</evidence>
<feature type="transmembrane region" description="Helical" evidence="12">
    <location>
        <begin position="84"/>
        <end position="107"/>
    </location>
</feature>
<dbReference type="GO" id="GO:0003954">
    <property type="term" value="F:NADH dehydrogenase activity"/>
    <property type="evidence" value="ECO:0007669"/>
    <property type="project" value="TreeGrafter"/>
</dbReference>
<dbReference type="Pfam" id="PF00361">
    <property type="entry name" value="Proton_antipo_M"/>
    <property type="match status" value="1"/>
</dbReference>
<dbReference type="GO" id="GO:0015990">
    <property type="term" value="P:electron transport coupled proton transport"/>
    <property type="evidence" value="ECO:0007669"/>
    <property type="project" value="TreeGrafter"/>
</dbReference>
<accession>A0A8A4HKA7</accession>
<dbReference type="GO" id="GO:0009536">
    <property type="term" value="C:plastid"/>
    <property type="evidence" value="ECO:0007669"/>
    <property type="project" value="UniProtKB-ARBA"/>
</dbReference>
<name>A0A8A4HKA7_PEA</name>
<comment type="function">
    <text evidence="1">Core subunit of the mitochondrial membrane respiratory chain NADH dehydrogenase (Complex I) that is believed to belong to the minimal assembly required for catalysis. Complex I functions in the transfer of electrons from NADH to the respiratory chain. The immediate electron acceptor for the enzyme is believed to be ubiquinone.</text>
</comment>
<keyword evidence="8 12" id="KW-1133">Transmembrane helix</keyword>
<evidence type="ECO:0000259" key="13">
    <source>
        <dbReference type="Pfam" id="PF00361"/>
    </source>
</evidence>
<protein>
    <recommendedName>
        <fullName evidence="5 12">NADH-ubiquinone oxidoreductase chain 4</fullName>
        <ecNumber evidence="4 12">7.1.1.2</ecNumber>
    </recommendedName>
</protein>
<dbReference type="GO" id="GO:0048039">
    <property type="term" value="F:ubiquinone binding"/>
    <property type="evidence" value="ECO:0007669"/>
    <property type="project" value="TreeGrafter"/>
</dbReference>
<feature type="transmembrane region" description="Helical" evidence="12">
    <location>
        <begin position="214"/>
        <end position="237"/>
    </location>
</feature>
<feature type="transmembrane region" description="Helical" evidence="12">
    <location>
        <begin position="173"/>
        <end position="194"/>
    </location>
</feature>
<evidence type="ECO:0000256" key="3">
    <source>
        <dbReference type="ARBA" id="ARBA00009025"/>
    </source>
</evidence>
<comment type="subcellular location">
    <subcellularLocation>
        <location evidence="2">Membrane</location>
        <topology evidence="2">Multi-pass membrane protein</topology>
    </subcellularLocation>
    <subcellularLocation>
        <location evidence="12">Mitochondrion membrane</location>
        <topology evidence="12">Multi-pass membrane protein</topology>
    </subcellularLocation>
</comment>
<dbReference type="PRINTS" id="PR01437">
    <property type="entry name" value="NUOXDRDTASE4"/>
</dbReference>
<dbReference type="InterPro" id="IPR001750">
    <property type="entry name" value="ND/Mrp_TM"/>
</dbReference>
<dbReference type="GO" id="GO:0008137">
    <property type="term" value="F:NADH dehydrogenase (ubiquinone) activity"/>
    <property type="evidence" value="ECO:0007669"/>
    <property type="project" value="UniProtKB-UniRule"/>
</dbReference>
<dbReference type="PANTHER" id="PTHR43507">
    <property type="entry name" value="NADH-UBIQUINONE OXIDOREDUCTASE CHAIN 4"/>
    <property type="match status" value="1"/>
</dbReference>
<evidence type="ECO:0000256" key="5">
    <source>
        <dbReference type="ARBA" id="ARBA00021006"/>
    </source>
</evidence>
<organism evidence="14">
    <name type="scientific">Lathyrus oleraceus subsp. biflorus</name>
    <dbReference type="NCBI Taxonomy" id="47742"/>
    <lineage>
        <taxon>Eukaryota</taxon>
        <taxon>Viridiplantae</taxon>
        <taxon>Streptophyta</taxon>
        <taxon>Embryophyta</taxon>
        <taxon>Tracheophyta</taxon>
        <taxon>Spermatophyta</taxon>
        <taxon>Magnoliopsida</taxon>
        <taxon>eudicotyledons</taxon>
        <taxon>Gunneridae</taxon>
        <taxon>Pentapetalae</taxon>
        <taxon>rosids</taxon>
        <taxon>fabids</taxon>
        <taxon>Fabales</taxon>
        <taxon>Fabaceae</taxon>
        <taxon>Papilionoideae</taxon>
        <taxon>50 kb inversion clade</taxon>
        <taxon>NPAAA clade</taxon>
        <taxon>Hologalegina</taxon>
        <taxon>IRL clade</taxon>
        <taxon>Fabeae</taxon>
        <taxon>Lathyrus</taxon>
    </lineage>
</organism>
<dbReference type="PANTHER" id="PTHR43507:SF1">
    <property type="entry name" value="NADH-UBIQUINONE OXIDOREDUCTASE CHAIN 4"/>
    <property type="match status" value="1"/>
</dbReference>
<keyword evidence="10 12" id="KW-0830">Ubiquinone</keyword>
<keyword evidence="12" id="KW-0249">Electron transport</keyword>
<dbReference type="NCBIfam" id="TIGR01972">
    <property type="entry name" value="NDH_I_M"/>
    <property type="match status" value="1"/>
</dbReference>
<feature type="transmembrane region" description="Helical" evidence="12">
    <location>
        <begin position="143"/>
        <end position="161"/>
    </location>
</feature>
<keyword evidence="9 12" id="KW-0520">NAD</keyword>
<comment type="function">
    <text evidence="12">Core subunit of the mitochondrial membrane respiratory chain NADH dehydrogenase (Complex I) which catalyzes electron transfer from NADH through the respiratory chain, using ubiquinone as an electron acceptor. Essential for the catalytic activity and assembly of complex I.</text>
</comment>